<gene>
    <name evidence="1" type="ORF">DHETER_LOCUS187</name>
</gene>
<name>A0ACA9JWG2_9GLOM</name>
<protein>
    <submittedName>
        <fullName evidence="1">11634_t:CDS:1</fullName>
    </submittedName>
</protein>
<evidence type="ECO:0000313" key="2">
    <source>
        <dbReference type="Proteomes" id="UP000789702"/>
    </source>
</evidence>
<evidence type="ECO:0000313" key="1">
    <source>
        <dbReference type="EMBL" id="CAG8439965.1"/>
    </source>
</evidence>
<accession>A0ACA9JWG2</accession>
<dbReference type="Proteomes" id="UP000789702">
    <property type="component" value="Unassembled WGS sequence"/>
</dbReference>
<comment type="caution">
    <text evidence="1">The sequence shown here is derived from an EMBL/GenBank/DDBJ whole genome shotgun (WGS) entry which is preliminary data.</text>
</comment>
<reference evidence="1" key="1">
    <citation type="submission" date="2021-06" db="EMBL/GenBank/DDBJ databases">
        <authorList>
            <person name="Kallberg Y."/>
            <person name="Tangrot J."/>
            <person name="Rosling A."/>
        </authorList>
    </citation>
    <scope>NUCLEOTIDE SEQUENCE</scope>
    <source>
        <strain evidence="1">IL203A</strain>
    </source>
</reference>
<keyword evidence="2" id="KW-1185">Reference proteome</keyword>
<sequence>MRSENYENSKSSKKTRSEFSNKHEDKSRLYGTCHQKGHNARTCSNQK</sequence>
<organism evidence="1 2">
    <name type="scientific">Dentiscutata heterogama</name>
    <dbReference type="NCBI Taxonomy" id="1316150"/>
    <lineage>
        <taxon>Eukaryota</taxon>
        <taxon>Fungi</taxon>
        <taxon>Fungi incertae sedis</taxon>
        <taxon>Mucoromycota</taxon>
        <taxon>Glomeromycotina</taxon>
        <taxon>Glomeromycetes</taxon>
        <taxon>Diversisporales</taxon>
        <taxon>Gigasporaceae</taxon>
        <taxon>Dentiscutata</taxon>
    </lineage>
</organism>
<dbReference type="EMBL" id="CAJVPU010000073">
    <property type="protein sequence ID" value="CAG8439965.1"/>
    <property type="molecule type" value="Genomic_DNA"/>
</dbReference>
<proteinExistence type="predicted"/>